<comment type="caution">
    <text evidence="2">The sequence shown here is derived from an EMBL/GenBank/DDBJ whole genome shotgun (WGS) entry which is preliminary data.</text>
</comment>
<proteinExistence type="predicted"/>
<accession>A0A846WTA5</accession>
<keyword evidence="1" id="KW-0732">Signal</keyword>
<feature type="chain" id="PRO_5032421546" evidence="1">
    <location>
        <begin position="38"/>
        <end position="228"/>
    </location>
</feature>
<dbReference type="Gene3D" id="2.60.40.1650">
    <property type="entry name" value="Porin MspA (Ig-like beta-sandwich domain)"/>
    <property type="match status" value="1"/>
</dbReference>
<sequence length="228" mass="22848">MSTIESPVRARRGALTAIAAGAIAAGITAGAAAPAHADTFVPLPNGSVSGHDLTLTRTNESAQVSPSLAANGAGRNVWVSANITLAAPKLQPTGSFPANGPAGEATMPGTNGTSNDGSAATLSAGYIVGCQVNVGSLTAGITGSITSAGVPGASGSLSVPLTPGQVTFVQIDSYDIAKAGTYYFNYQRFQMQIQNCAGYAQARSFVTVETGGNNHNKINLYGKPFSIG</sequence>
<evidence type="ECO:0000313" key="3">
    <source>
        <dbReference type="Proteomes" id="UP000563898"/>
    </source>
</evidence>
<evidence type="ECO:0000256" key="1">
    <source>
        <dbReference type="SAM" id="SignalP"/>
    </source>
</evidence>
<dbReference type="EMBL" id="JAAXPC010000013">
    <property type="protein sequence ID" value="NKY03970.1"/>
    <property type="molecule type" value="Genomic_DNA"/>
</dbReference>
<dbReference type="InterPro" id="IPR015286">
    <property type="entry name" value="Porin_fam_mycobact-type"/>
</dbReference>
<dbReference type="RefSeq" id="WP_006370960.1">
    <property type="nucleotide sequence ID" value="NZ_CP085887.1"/>
</dbReference>
<gene>
    <name evidence="2" type="ORF">HGA05_20580</name>
</gene>
<dbReference type="PROSITE" id="PS51318">
    <property type="entry name" value="TAT"/>
    <property type="match status" value="1"/>
</dbReference>
<feature type="signal peptide" evidence="1">
    <location>
        <begin position="1"/>
        <end position="37"/>
    </location>
</feature>
<dbReference type="Pfam" id="PF09203">
    <property type="entry name" value="MspA"/>
    <property type="match status" value="1"/>
</dbReference>
<dbReference type="AlphaFoldDB" id="A0A846WTA5"/>
<name>A0A846WTA5_9ACTN</name>
<dbReference type="Proteomes" id="UP000563898">
    <property type="component" value="Unassembled WGS sequence"/>
</dbReference>
<evidence type="ECO:0000313" key="2">
    <source>
        <dbReference type="EMBL" id="NKY03970.1"/>
    </source>
</evidence>
<dbReference type="InterPro" id="IPR006311">
    <property type="entry name" value="TAT_signal"/>
</dbReference>
<protein>
    <submittedName>
        <fullName evidence="2">MspA family porin</fullName>
    </submittedName>
</protein>
<organism evidence="2 3">
    <name type="scientific">Gordonia polyisoprenivorans</name>
    <dbReference type="NCBI Taxonomy" id="84595"/>
    <lineage>
        <taxon>Bacteria</taxon>
        <taxon>Bacillati</taxon>
        <taxon>Actinomycetota</taxon>
        <taxon>Actinomycetes</taxon>
        <taxon>Mycobacteriales</taxon>
        <taxon>Gordoniaceae</taxon>
        <taxon>Gordonia</taxon>
    </lineage>
</organism>
<reference evidence="2 3" key="1">
    <citation type="submission" date="2020-04" db="EMBL/GenBank/DDBJ databases">
        <title>MicrobeNet Type strains.</title>
        <authorList>
            <person name="Nicholson A.C."/>
        </authorList>
    </citation>
    <scope>NUCLEOTIDE SEQUENCE [LARGE SCALE GENOMIC DNA]</scope>
    <source>
        <strain evidence="2 3">ATCC BAA-14</strain>
    </source>
</reference>